<dbReference type="InterPro" id="IPR000595">
    <property type="entry name" value="cNMP-bd_dom"/>
</dbReference>
<evidence type="ECO:0000256" key="2">
    <source>
        <dbReference type="ARBA" id="ARBA00023125"/>
    </source>
</evidence>
<evidence type="ECO:0000259" key="4">
    <source>
        <dbReference type="PROSITE" id="PS50042"/>
    </source>
</evidence>
<proteinExistence type="predicted"/>
<comment type="caution">
    <text evidence="6">The sequence shown here is derived from an EMBL/GenBank/DDBJ whole genome shotgun (WGS) entry which is preliminary data.</text>
</comment>
<dbReference type="InterPro" id="IPR050397">
    <property type="entry name" value="Env_Response_Regulators"/>
</dbReference>
<dbReference type="InterPro" id="IPR018335">
    <property type="entry name" value="Tscrpt_reg_HTH_Crp-type_CS"/>
</dbReference>
<dbReference type="SMART" id="SM00419">
    <property type="entry name" value="HTH_CRP"/>
    <property type="match status" value="1"/>
</dbReference>
<evidence type="ECO:0000313" key="7">
    <source>
        <dbReference type="Proteomes" id="UP000257706"/>
    </source>
</evidence>
<dbReference type="PRINTS" id="PR00034">
    <property type="entry name" value="HTHCRP"/>
</dbReference>
<keyword evidence="3" id="KW-0804">Transcription</keyword>
<dbReference type="InterPro" id="IPR036390">
    <property type="entry name" value="WH_DNA-bd_sf"/>
</dbReference>
<dbReference type="GO" id="GO:0005829">
    <property type="term" value="C:cytosol"/>
    <property type="evidence" value="ECO:0007669"/>
    <property type="project" value="TreeGrafter"/>
</dbReference>
<organism evidence="6 7">
    <name type="scientific">Tistrella mobilis</name>
    <dbReference type="NCBI Taxonomy" id="171437"/>
    <lineage>
        <taxon>Bacteria</taxon>
        <taxon>Pseudomonadati</taxon>
        <taxon>Pseudomonadota</taxon>
        <taxon>Alphaproteobacteria</taxon>
        <taxon>Geminicoccales</taxon>
        <taxon>Geminicoccaceae</taxon>
        <taxon>Tistrella</taxon>
    </lineage>
</organism>
<dbReference type="CDD" id="cd00092">
    <property type="entry name" value="HTH_CRP"/>
    <property type="match status" value="1"/>
</dbReference>
<name>A0A3B9IRE2_9PROT</name>
<dbReference type="CDD" id="cd00038">
    <property type="entry name" value="CAP_ED"/>
    <property type="match status" value="1"/>
</dbReference>
<dbReference type="OrthoDB" id="7584044at2"/>
<dbReference type="PROSITE" id="PS50042">
    <property type="entry name" value="CNMP_BINDING_3"/>
    <property type="match status" value="1"/>
</dbReference>
<protein>
    <submittedName>
        <fullName evidence="6">Uncharacterized protein</fullName>
    </submittedName>
</protein>
<dbReference type="InterPro" id="IPR012318">
    <property type="entry name" value="HTH_CRP"/>
</dbReference>
<gene>
    <name evidence="6" type="ORF">DCK97_23265</name>
</gene>
<dbReference type="SUPFAM" id="SSF51206">
    <property type="entry name" value="cAMP-binding domain-like"/>
    <property type="match status" value="1"/>
</dbReference>
<dbReference type="PROSITE" id="PS00042">
    <property type="entry name" value="HTH_CRP_1"/>
    <property type="match status" value="1"/>
</dbReference>
<dbReference type="PANTHER" id="PTHR24567:SF75">
    <property type="entry name" value="FUMARATE AND NITRATE REDUCTION REGULATORY PROTEIN"/>
    <property type="match status" value="1"/>
</dbReference>
<dbReference type="AlphaFoldDB" id="A0A3B9IRE2"/>
<evidence type="ECO:0000256" key="1">
    <source>
        <dbReference type="ARBA" id="ARBA00023015"/>
    </source>
</evidence>
<reference evidence="6 7" key="1">
    <citation type="journal article" date="2018" name="Nat. Biotechnol.">
        <title>A standardized bacterial taxonomy based on genome phylogeny substantially revises the tree of life.</title>
        <authorList>
            <person name="Parks D.H."/>
            <person name="Chuvochina M."/>
            <person name="Waite D.W."/>
            <person name="Rinke C."/>
            <person name="Skarshewski A."/>
            <person name="Chaumeil P.A."/>
            <person name="Hugenholtz P."/>
        </authorList>
    </citation>
    <scope>NUCLEOTIDE SEQUENCE [LARGE SCALE GENOMIC DNA]</scope>
    <source>
        <strain evidence="6">UBA8739</strain>
    </source>
</reference>
<dbReference type="SMART" id="SM00100">
    <property type="entry name" value="cNMP"/>
    <property type="match status" value="1"/>
</dbReference>
<dbReference type="Proteomes" id="UP000257706">
    <property type="component" value="Unassembled WGS sequence"/>
</dbReference>
<dbReference type="GO" id="GO:0003700">
    <property type="term" value="F:DNA-binding transcription factor activity"/>
    <property type="evidence" value="ECO:0007669"/>
    <property type="project" value="InterPro"/>
</dbReference>
<dbReference type="PROSITE" id="PS51063">
    <property type="entry name" value="HTH_CRP_2"/>
    <property type="match status" value="1"/>
</dbReference>
<keyword evidence="1" id="KW-0805">Transcription regulation</keyword>
<dbReference type="Gene3D" id="1.10.10.10">
    <property type="entry name" value="Winged helix-like DNA-binding domain superfamily/Winged helix DNA-binding domain"/>
    <property type="match status" value="1"/>
</dbReference>
<dbReference type="SUPFAM" id="SSF46785">
    <property type="entry name" value="Winged helix' DNA-binding domain"/>
    <property type="match status" value="1"/>
</dbReference>
<evidence type="ECO:0000313" key="6">
    <source>
        <dbReference type="EMBL" id="HAE50336.1"/>
    </source>
</evidence>
<dbReference type="InterPro" id="IPR014710">
    <property type="entry name" value="RmlC-like_jellyroll"/>
</dbReference>
<accession>A0A3B9IRE2</accession>
<dbReference type="Pfam" id="PF00027">
    <property type="entry name" value="cNMP_binding"/>
    <property type="match status" value="1"/>
</dbReference>
<dbReference type="PANTHER" id="PTHR24567">
    <property type="entry name" value="CRP FAMILY TRANSCRIPTIONAL REGULATORY PROTEIN"/>
    <property type="match status" value="1"/>
</dbReference>
<sequence length="254" mass="27763">MNDSRLLPSSGQPPTSCSRVDCDACDVRALTFCGDLGHDAMSAVASIVSRIEVPAHALLAEEGERSPYVYNVTAGTAKLYKSLPDGRTQVLGFLLPGDFLGLGDDRLGGLAAESLTRVSVCRFRRRDFETLQERIPVLGRRLLSLAQDEIARSREQMLLLGRKSARERLASFLLGLYDRLEARGEANDPLPLPMTRTDIGDYLGLTIETVSRTLAAFKRDGIISLDGVHAVRLLDPERMRSLATGDEADRMAAC</sequence>
<dbReference type="Pfam" id="PF13545">
    <property type="entry name" value="HTH_Crp_2"/>
    <property type="match status" value="1"/>
</dbReference>
<dbReference type="InterPro" id="IPR036388">
    <property type="entry name" value="WH-like_DNA-bd_sf"/>
</dbReference>
<dbReference type="GO" id="GO:0003677">
    <property type="term" value="F:DNA binding"/>
    <property type="evidence" value="ECO:0007669"/>
    <property type="project" value="UniProtKB-KW"/>
</dbReference>
<feature type="domain" description="HTH crp-type" evidence="5">
    <location>
        <begin position="163"/>
        <end position="237"/>
    </location>
</feature>
<feature type="domain" description="Cyclic nucleotide-binding" evidence="4">
    <location>
        <begin position="32"/>
        <end position="101"/>
    </location>
</feature>
<evidence type="ECO:0000259" key="5">
    <source>
        <dbReference type="PROSITE" id="PS51063"/>
    </source>
</evidence>
<dbReference type="EMBL" id="DMAI01000381">
    <property type="protein sequence ID" value="HAE50336.1"/>
    <property type="molecule type" value="Genomic_DNA"/>
</dbReference>
<dbReference type="Gene3D" id="2.60.120.10">
    <property type="entry name" value="Jelly Rolls"/>
    <property type="match status" value="1"/>
</dbReference>
<keyword evidence="2" id="KW-0238">DNA-binding</keyword>
<dbReference type="FunFam" id="1.10.10.10:FF:000028">
    <property type="entry name" value="Fumarate/nitrate reduction transcriptional regulator Fnr"/>
    <property type="match status" value="1"/>
</dbReference>
<dbReference type="InterPro" id="IPR018490">
    <property type="entry name" value="cNMP-bd_dom_sf"/>
</dbReference>
<evidence type="ECO:0000256" key="3">
    <source>
        <dbReference type="ARBA" id="ARBA00023163"/>
    </source>
</evidence>